<evidence type="ECO:0000256" key="2">
    <source>
        <dbReference type="SAM" id="MobiDB-lite"/>
    </source>
</evidence>
<evidence type="ECO:0000256" key="1">
    <source>
        <dbReference type="SAM" id="Coils"/>
    </source>
</evidence>
<feature type="compositionally biased region" description="Low complexity" evidence="2">
    <location>
        <begin position="29"/>
        <end position="39"/>
    </location>
</feature>
<dbReference type="Proteomes" id="UP000298663">
    <property type="component" value="Unassembled WGS sequence"/>
</dbReference>
<feature type="coiled-coil region" evidence="1">
    <location>
        <begin position="75"/>
        <end position="125"/>
    </location>
</feature>
<proteinExistence type="predicted"/>
<keyword evidence="4" id="KW-1185">Reference proteome</keyword>
<protein>
    <submittedName>
        <fullName evidence="3">Uncharacterized protein</fullName>
    </submittedName>
</protein>
<feature type="region of interest" description="Disordered" evidence="2">
    <location>
        <begin position="1"/>
        <end position="49"/>
    </location>
</feature>
<reference evidence="3 4" key="1">
    <citation type="journal article" date="2015" name="Genome Biol.">
        <title>Comparative genomics of Steinernema reveals deeply conserved gene regulatory networks.</title>
        <authorList>
            <person name="Dillman A.R."/>
            <person name="Macchietto M."/>
            <person name="Porter C.F."/>
            <person name="Rogers A."/>
            <person name="Williams B."/>
            <person name="Antoshechkin I."/>
            <person name="Lee M.M."/>
            <person name="Goodwin Z."/>
            <person name="Lu X."/>
            <person name="Lewis E.E."/>
            <person name="Goodrich-Blair H."/>
            <person name="Stock S.P."/>
            <person name="Adams B.J."/>
            <person name="Sternberg P.W."/>
            <person name="Mortazavi A."/>
        </authorList>
    </citation>
    <scope>NUCLEOTIDE SEQUENCE [LARGE SCALE GENOMIC DNA]</scope>
    <source>
        <strain evidence="3 4">ALL</strain>
    </source>
</reference>
<reference evidence="3 4" key="2">
    <citation type="journal article" date="2019" name="G3 (Bethesda)">
        <title>Hybrid Assembly of the Genome of the Entomopathogenic Nematode Steinernema carpocapsae Identifies the X-Chromosome.</title>
        <authorList>
            <person name="Serra L."/>
            <person name="Macchietto M."/>
            <person name="Macias-Munoz A."/>
            <person name="McGill C.J."/>
            <person name="Rodriguez I.M."/>
            <person name="Rodriguez B."/>
            <person name="Murad R."/>
            <person name="Mortazavi A."/>
        </authorList>
    </citation>
    <scope>NUCLEOTIDE SEQUENCE [LARGE SCALE GENOMIC DNA]</scope>
    <source>
        <strain evidence="3 4">ALL</strain>
    </source>
</reference>
<sequence>MKLPSSFKFWRTKKAKKDELPDSEAPGKAAESTSSTEASNIPLSTHFQASDHCQLDPMRRSFHRNSRILPARRSERNLGDRNAVFEDKLEKLKREVYGEIKAKSEETDETELEEALKRLKRWKIESDIFLNRLPPATGTHV</sequence>
<comment type="caution">
    <text evidence="3">The sequence shown here is derived from an EMBL/GenBank/DDBJ whole genome shotgun (WGS) entry which is preliminary data.</text>
</comment>
<dbReference type="AlphaFoldDB" id="A0A4V6A6D7"/>
<evidence type="ECO:0000313" key="4">
    <source>
        <dbReference type="Proteomes" id="UP000298663"/>
    </source>
</evidence>
<dbReference type="EMBL" id="AZBU02000002">
    <property type="protein sequence ID" value="TKR94215.1"/>
    <property type="molecule type" value="Genomic_DNA"/>
</dbReference>
<evidence type="ECO:0000313" key="3">
    <source>
        <dbReference type="EMBL" id="TKR94215.1"/>
    </source>
</evidence>
<name>A0A4V6A6D7_STECR</name>
<gene>
    <name evidence="3" type="ORF">L596_008527</name>
</gene>
<keyword evidence="1" id="KW-0175">Coiled coil</keyword>
<accession>A0A4V6A6D7</accession>
<organism evidence="3 4">
    <name type="scientific">Steinernema carpocapsae</name>
    <name type="common">Entomopathogenic nematode</name>
    <dbReference type="NCBI Taxonomy" id="34508"/>
    <lineage>
        <taxon>Eukaryota</taxon>
        <taxon>Metazoa</taxon>
        <taxon>Ecdysozoa</taxon>
        <taxon>Nematoda</taxon>
        <taxon>Chromadorea</taxon>
        <taxon>Rhabditida</taxon>
        <taxon>Tylenchina</taxon>
        <taxon>Panagrolaimomorpha</taxon>
        <taxon>Strongyloidoidea</taxon>
        <taxon>Steinernematidae</taxon>
        <taxon>Steinernema</taxon>
    </lineage>
</organism>